<evidence type="ECO:0000256" key="3">
    <source>
        <dbReference type="ARBA" id="ARBA00022741"/>
    </source>
</evidence>
<feature type="compositionally biased region" description="Basic residues" evidence="5">
    <location>
        <begin position="315"/>
        <end position="327"/>
    </location>
</feature>
<dbReference type="Gene3D" id="3.40.50.300">
    <property type="entry name" value="P-loop containing nucleotide triphosphate hydrolases"/>
    <property type="match status" value="2"/>
</dbReference>
<dbReference type="GO" id="GO:0016887">
    <property type="term" value="F:ATP hydrolysis activity"/>
    <property type="evidence" value="ECO:0007669"/>
    <property type="project" value="InterPro"/>
</dbReference>
<evidence type="ECO:0000256" key="4">
    <source>
        <dbReference type="ARBA" id="ARBA00022840"/>
    </source>
</evidence>
<evidence type="ECO:0000256" key="5">
    <source>
        <dbReference type="SAM" id="MobiDB-lite"/>
    </source>
</evidence>
<keyword evidence="8" id="KW-1185">Reference proteome</keyword>
<dbReference type="PANTHER" id="PTHR43553:SF24">
    <property type="entry name" value="ENERGY-COUPLING FACTOR TRANSPORTER ATP-BINDING PROTEIN ECFA1"/>
    <property type="match status" value="1"/>
</dbReference>
<feature type="domain" description="ABC transporter" evidence="6">
    <location>
        <begin position="13"/>
        <end position="248"/>
    </location>
</feature>
<keyword evidence="2" id="KW-0813">Transport</keyword>
<comment type="caution">
    <text evidence="7">The sequence shown here is derived from an EMBL/GenBank/DDBJ whole genome shotgun (WGS) entry which is preliminary data.</text>
</comment>
<dbReference type="PROSITE" id="PS50893">
    <property type="entry name" value="ABC_TRANSPORTER_2"/>
    <property type="match status" value="2"/>
</dbReference>
<accession>A0A199NUF9</accession>
<dbReference type="PANTHER" id="PTHR43553">
    <property type="entry name" value="HEAVY METAL TRANSPORTER"/>
    <property type="match status" value="1"/>
</dbReference>
<dbReference type="SUPFAM" id="SSF52540">
    <property type="entry name" value="P-loop containing nucleoside triphosphate hydrolases"/>
    <property type="match status" value="2"/>
</dbReference>
<keyword evidence="3" id="KW-0547">Nucleotide-binding</keyword>
<gene>
    <name evidence="7" type="ORF">AN277_0204165</name>
</gene>
<dbReference type="AlphaFoldDB" id="A0A199NUF9"/>
<dbReference type="SMART" id="SM00382">
    <property type="entry name" value="AAA"/>
    <property type="match status" value="2"/>
</dbReference>
<feature type="compositionally biased region" description="Low complexity" evidence="5">
    <location>
        <begin position="328"/>
        <end position="339"/>
    </location>
</feature>
<dbReference type="GO" id="GO:0005524">
    <property type="term" value="F:ATP binding"/>
    <property type="evidence" value="ECO:0007669"/>
    <property type="project" value="UniProtKB-KW"/>
</dbReference>
<feature type="compositionally biased region" description="Low complexity" evidence="5">
    <location>
        <begin position="254"/>
        <end position="263"/>
    </location>
</feature>
<comment type="similarity">
    <text evidence="1">Belongs to the ABC transporter superfamily.</text>
</comment>
<evidence type="ECO:0000256" key="1">
    <source>
        <dbReference type="ARBA" id="ARBA00005417"/>
    </source>
</evidence>
<evidence type="ECO:0000313" key="8">
    <source>
        <dbReference type="Proteomes" id="UP000053171"/>
    </source>
</evidence>
<dbReference type="Pfam" id="PF00005">
    <property type="entry name" value="ABC_tran"/>
    <property type="match status" value="2"/>
</dbReference>
<dbReference type="InterPro" id="IPR017871">
    <property type="entry name" value="ABC_transporter-like_CS"/>
</dbReference>
<dbReference type="EMBL" id="LJBJ02000005">
    <property type="protein sequence ID" value="OAX52341.1"/>
    <property type="molecule type" value="Genomic_DNA"/>
</dbReference>
<feature type="region of interest" description="Disordered" evidence="5">
    <location>
        <begin position="254"/>
        <end position="346"/>
    </location>
</feature>
<dbReference type="InterPro" id="IPR050095">
    <property type="entry name" value="ECF_ABC_transporter_ATP-bd"/>
</dbReference>
<dbReference type="InterPro" id="IPR003439">
    <property type="entry name" value="ABC_transporter-like_ATP-bd"/>
</dbReference>
<reference evidence="7" key="1">
    <citation type="submission" date="2016-06" db="EMBL/GenBank/DDBJ databases">
        <title>Identification of putative biosynthetic pathways for the production of bioactive secondary metabolites by the marine actinomycete Kocuria kristinae RUTW2-3.</title>
        <authorList>
            <person name="Waterworth S.C."/>
            <person name="Walmsley T.A."/>
            <person name="Matongo T."/>
            <person name="Davies-Coleman M.T."/>
            <person name="Dorrington R.A."/>
        </authorList>
    </citation>
    <scope>NUCLEOTIDE SEQUENCE [LARGE SCALE GENOMIC DNA]</scope>
    <source>
        <strain evidence="7">RUTW2-3</strain>
    </source>
</reference>
<sequence>MQTRPMASRAAAVTTEGFGWHYPNRSEPAFRDVTLEIPPGQKVLLLGPSGAGKSTLLHALAGVLDQEEDPALGTALIDGFPAARARGRVGLMQQDPEASIVLSRVGQDLAFGPENLGVPREEIRPRCEEALAAVGLDLDWERPTSALSGGQKQRLGLAGILAMRPGLLLLDEPTANLDPAGVEEVRDAVLRAVREYGSTLVVVEHRVGVWAPHVDRVIVLRPAGGISHDGAPEKVLGAARRELIDAGVWVPGHVPVGPGEADGVAGGGSRPAVPGTEEAGTADAGSTGRDSGDAETPAGGERLLAARDLAVTRTHPQRRWARARRRAAASSTEAPPAAAAEREPWARTAPVASRGIDLTLRAGQHLAVVGPNGAGKSTLALTLAGLQWPAAGLVVAAGGLRGDSGVSWDPMCWSSPELIRRIGTVFQEPEHQFVKATVAEELELGARLSGAEDPGARSEDLLERLRLDRVAEANPFTLSGGEKRRLSVGTALAARPRVLVLDEPTFGQDAITWARLVRLLGELMAEGTAVVSVTHDLDFAAALGGRRLDLGAREHRPRKADDDGGARRAVGLGEVG</sequence>
<dbReference type="InterPro" id="IPR027417">
    <property type="entry name" value="P-loop_NTPase"/>
</dbReference>
<dbReference type="GO" id="GO:0043190">
    <property type="term" value="C:ATP-binding cassette (ABC) transporter complex"/>
    <property type="evidence" value="ECO:0007669"/>
    <property type="project" value="TreeGrafter"/>
</dbReference>
<evidence type="ECO:0000256" key="2">
    <source>
        <dbReference type="ARBA" id="ARBA00022448"/>
    </source>
</evidence>
<name>A0A199NUF9_9MICC</name>
<dbReference type="InterPro" id="IPR015856">
    <property type="entry name" value="ABC_transpr_CbiO/EcfA_su"/>
</dbReference>
<proteinExistence type="inferred from homology"/>
<dbReference type="Proteomes" id="UP000053171">
    <property type="component" value="Unassembled WGS sequence"/>
</dbReference>
<evidence type="ECO:0000313" key="7">
    <source>
        <dbReference type="EMBL" id="OAX52341.1"/>
    </source>
</evidence>
<feature type="region of interest" description="Disordered" evidence="5">
    <location>
        <begin position="554"/>
        <end position="576"/>
    </location>
</feature>
<feature type="domain" description="ABC transporter" evidence="6">
    <location>
        <begin position="338"/>
        <end position="573"/>
    </location>
</feature>
<dbReference type="CDD" id="cd03225">
    <property type="entry name" value="ABC_cobalt_CbiO_domain1"/>
    <property type="match status" value="2"/>
</dbReference>
<evidence type="ECO:0000259" key="6">
    <source>
        <dbReference type="PROSITE" id="PS50893"/>
    </source>
</evidence>
<feature type="compositionally biased region" description="Basic and acidic residues" evidence="5">
    <location>
        <begin position="554"/>
        <end position="566"/>
    </location>
</feature>
<dbReference type="GO" id="GO:0042626">
    <property type="term" value="F:ATPase-coupled transmembrane transporter activity"/>
    <property type="evidence" value="ECO:0007669"/>
    <property type="project" value="TreeGrafter"/>
</dbReference>
<dbReference type="PROSITE" id="PS00211">
    <property type="entry name" value="ABC_TRANSPORTER_1"/>
    <property type="match status" value="2"/>
</dbReference>
<dbReference type="InterPro" id="IPR003593">
    <property type="entry name" value="AAA+_ATPase"/>
</dbReference>
<organism evidence="7 8">
    <name type="scientific">Rothia kristinae</name>
    <dbReference type="NCBI Taxonomy" id="37923"/>
    <lineage>
        <taxon>Bacteria</taxon>
        <taxon>Bacillati</taxon>
        <taxon>Actinomycetota</taxon>
        <taxon>Actinomycetes</taxon>
        <taxon>Micrococcales</taxon>
        <taxon>Micrococcaceae</taxon>
        <taxon>Rothia</taxon>
    </lineage>
</organism>
<keyword evidence="4" id="KW-0067">ATP-binding</keyword>
<protein>
    <recommendedName>
        <fullName evidence="6">ABC transporter domain-containing protein</fullName>
    </recommendedName>
</protein>